<dbReference type="PANTHER" id="PTHR10696">
    <property type="entry name" value="GAMMA-BUTYROBETAINE HYDROXYLASE-RELATED"/>
    <property type="match status" value="1"/>
</dbReference>
<keyword evidence="2" id="KW-0045">Antibiotic biosynthesis</keyword>
<reference evidence="4" key="1">
    <citation type="submission" date="2021-10" db="EMBL/GenBank/DDBJ databases">
        <authorList>
            <person name="Piombo E."/>
        </authorList>
    </citation>
    <scope>NUCLEOTIDE SEQUENCE</scope>
</reference>
<dbReference type="OrthoDB" id="272271at2759"/>
<dbReference type="EMBL" id="CABFNO020001359">
    <property type="protein sequence ID" value="CAG9983153.1"/>
    <property type="molecule type" value="Genomic_DNA"/>
</dbReference>
<name>A0A9N9U951_9HYPO</name>
<keyword evidence="1" id="KW-0560">Oxidoreductase</keyword>
<dbReference type="InterPro" id="IPR003819">
    <property type="entry name" value="TauD/TfdA-like"/>
</dbReference>
<organism evidence="4 5">
    <name type="scientific">Clonostachys byssicola</name>
    <dbReference type="NCBI Taxonomy" id="160290"/>
    <lineage>
        <taxon>Eukaryota</taxon>
        <taxon>Fungi</taxon>
        <taxon>Dikarya</taxon>
        <taxon>Ascomycota</taxon>
        <taxon>Pezizomycotina</taxon>
        <taxon>Sordariomycetes</taxon>
        <taxon>Hypocreomycetidae</taxon>
        <taxon>Hypocreales</taxon>
        <taxon>Bionectriaceae</taxon>
        <taxon>Clonostachys</taxon>
    </lineage>
</organism>
<protein>
    <recommendedName>
        <fullName evidence="3">TauD/TfdA-like domain-containing protein</fullName>
    </recommendedName>
</protein>
<accession>A0A9N9U951</accession>
<dbReference type="GO" id="GO:0017000">
    <property type="term" value="P:antibiotic biosynthetic process"/>
    <property type="evidence" value="ECO:0007669"/>
    <property type="project" value="UniProtKB-KW"/>
</dbReference>
<keyword evidence="5" id="KW-1185">Reference proteome</keyword>
<dbReference type="InterPro" id="IPR042098">
    <property type="entry name" value="TauD-like_sf"/>
</dbReference>
<evidence type="ECO:0000259" key="3">
    <source>
        <dbReference type="Pfam" id="PF02668"/>
    </source>
</evidence>
<proteinExistence type="predicted"/>
<dbReference type="InterPro" id="IPR050411">
    <property type="entry name" value="AlphaKG_dependent_hydroxylases"/>
</dbReference>
<evidence type="ECO:0000256" key="2">
    <source>
        <dbReference type="ARBA" id="ARBA00023194"/>
    </source>
</evidence>
<dbReference type="Proteomes" id="UP000754883">
    <property type="component" value="Unassembled WGS sequence"/>
</dbReference>
<dbReference type="Gene3D" id="3.60.130.10">
    <property type="entry name" value="Clavaminate synthase-like"/>
    <property type="match status" value="1"/>
</dbReference>
<feature type="domain" description="TauD/TfdA-like" evidence="3">
    <location>
        <begin position="100"/>
        <end position="354"/>
    </location>
</feature>
<evidence type="ECO:0000256" key="1">
    <source>
        <dbReference type="ARBA" id="ARBA00023002"/>
    </source>
</evidence>
<dbReference type="Pfam" id="PF02668">
    <property type="entry name" value="TauD"/>
    <property type="match status" value="1"/>
</dbReference>
<dbReference type="GO" id="GO:0016491">
    <property type="term" value="F:oxidoreductase activity"/>
    <property type="evidence" value="ECO:0007669"/>
    <property type="project" value="UniProtKB-KW"/>
</dbReference>
<dbReference type="SUPFAM" id="SSF51197">
    <property type="entry name" value="Clavaminate synthase-like"/>
    <property type="match status" value="1"/>
</dbReference>
<gene>
    <name evidence="4" type="ORF">CBYS24578_00017883</name>
</gene>
<evidence type="ECO:0000313" key="4">
    <source>
        <dbReference type="EMBL" id="CAG9983153.1"/>
    </source>
</evidence>
<sequence>MATTLTEAPTMGIAKITSPVSWGRGLGLSSGQREPEYHLLAPFEAMPEQITGRTVWTKEDLESEPNRWLRAFSEDEIRQVEKAIKHVESRNLQLSEVHRDTFPLSAEFTAELEKARDELINGIGFVLLRGLPVQKWTTRQSSIAYLGLGSYIGRRLSQNRQGHMLGHIKDLAEGKEVNGEGRIYRTQKAQTYHTDESDIVGLLCLHQAMEGGESQVVSSHHIYNVLRKERPDVLEQLCMLHWFYDRKGETSDGENEWMRTPGYYYYKGKLSMKWDSYYVGALQRFWEAGLLPRYTKSQDEAMAVMEDMCHRLCLEMTLQQGDVQFVTNTHNLHARSAYKDDNDPSKKRWLQRLWLATSDVEGGWPLPFADSDYVKRGGVQVNNTPESYPLEAE</sequence>
<evidence type="ECO:0000313" key="5">
    <source>
        <dbReference type="Proteomes" id="UP000754883"/>
    </source>
</evidence>
<comment type="caution">
    <text evidence="4">The sequence shown here is derived from an EMBL/GenBank/DDBJ whole genome shotgun (WGS) entry which is preliminary data.</text>
</comment>
<dbReference type="AlphaFoldDB" id="A0A9N9U951"/>
<dbReference type="PANTHER" id="PTHR10696:SF56">
    <property type="entry name" value="TAUD_TFDA-LIKE DOMAIN-CONTAINING PROTEIN"/>
    <property type="match status" value="1"/>
</dbReference>